<dbReference type="HAMAP" id="MF_01815">
    <property type="entry name" value="FabH"/>
    <property type="match status" value="1"/>
</dbReference>
<evidence type="ECO:0000256" key="8">
    <source>
        <dbReference type="ARBA" id="ARBA00023098"/>
    </source>
</evidence>
<evidence type="ECO:0000256" key="2">
    <source>
        <dbReference type="ARBA" id="ARBA00008642"/>
    </source>
</evidence>
<dbReference type="EMBL" id="MGDB01000127">
    <property type="protein sequence ID" value="OGL39114.1"/>
    <property type="molecule type" value="Genomic_DNA"/>
</dbReference>
<dbReference type="GO" id="GO:0044550">
    <property type="term" value="P:secondary metabolite biosynthetic process"/>
    <property type="evidence" value="ECO:0007669"/>
    <property type="project" value="TreeGrafter"/>
</dbReference>
<protein>
    <recommendedName>
        <fullName evidence="3">beta-ketoacyl-[acyl-carrier-protein] synthase III</fullName>
        <ecNumber evidence="3">2.3.1.180</ecNumber>
    </recommendedName>
</protein>
<gene>
    <name evidence="14" type="ORF">A2042_07895</name>
</gene>
<dbReference type="InterPro" id="IPR013747">
    <property type="entry name" value="ACP_syn_III_C"/>
</dbReference>
<dbReference type="Gene3D" id="3.40.47.10">
    <property type="match status" value="1"/>
</dbReference>
<dbReference type="Pfam" id="PF08541">
    <property type="entry name" value="ACP_syn_III_C"/>
    <property type="match status" value="1"/>
</dbReference>
<dbReference type="PANTHER" id="PTHR34069">
    <property type="entry name" value="3-OXOACYL-[ACYL-CARRIER-PROTEIN] SYNTHASE 3"/>
    <property type="match status" value="1"/>
</dbReference>
<evidence type="ECO:0000313" key="15">
    <source>
        <dbReference type="Proteomes" id="UP000178526"/>
    </source>
</evidence>
<reference evidence="14 15" key="1">
    <citation type="journal article" date="2016" name="Nat. Commun.">
        <title>Thousands of microbial genomes shed light on interconnected biogeochemical processes in an aquifer system.</title>
        <authorList>
            <person name="Anantharaman K."/>
            <person name="Brown C.T."/>
            <person name="Hug L.A."/>
            <person name="Sharon I."/>
            <person name="Castelle C.J."/>
            <person name="Probst A.J."/>
            <person name="Thomas B.C."/>
            <person name="Singh A."/>
            <person name="Wilkins M.J."/>
            <person name="Karaoz U."/>
            <person name="Brodie E.L."/>
            <person name="Williams K.H."/>
            <person name="Hubbard S.S."/>
            <person name="Banfield J.F."/>
        </authorList>
    </citation>
    <scope>NUCLEOTIDE SEQUENCE [LARGE SCALE GENOMIC DNA]</scope>
</reference>
<proteinExistence type="inferred from homology"/>
<dbReference type="AlphaFoldDB" id="A0A1F7RDV7"/>
<evidence type="ECO:0000256" key="1">
    <source>
        <dbReference type="ARBA" id="ARBA00005194"/>
    </source>
</evidence>
<keyword evidence="9" id="KW-0275">Fatty acid biosynthesis</keyword>
<dbReference type="Pfam" id="PF08545">
    <property type="entry name" value="ACP_syn_III"/>
    <property type="match status" value="1"/>
</dbReference>
<evidence type="ECO:0000256" key="9">
    <source>
        <dbReference type="ARBA" id="ARBA00023160"/>
    </source>
</evidence>
<dbReference type="GO" id="GO:0033818">
    <property type="term" value="F:beta-ketoacyl-acyl-carrier-protein synthase III activity"/>
    <property type="evidence" value="ECO:0007669"/>
    <property type="project" value="UniProtKB-EC"/>
</dbReference>
<dbReference type="GO" id="GO:0004315">
    <property type="term" value="F:3-oxoacyl-[acyl-carrier-protein] synthase activity"/>
    <property type="evidence" value="ECO:0007669"/>
    <property type="project" value="InterPro"/>
</dbReference>
<dbReference type="GO" id="GO:0006633">
    <property type="term" value="P:fatty acid biosynthetic process"/>
    <property type="evidence" value="ECO:0007669"/>
    <property type="project" value="UniProtKB-KW"/>
</dbReference>
<sequence length="319" mass="34624">MKDNPITAKIIGTGSFLPEKVFTNSDFEQIVNTSDEWITERTGIKSRHFAEKDMASSDLATHAAKKAIKNAGVEAKDLDLILVATITPDMFFPPTACFVQANIGAKNAAAFDVVAVCSGFVYALSVAEGFIKSGKYKKILVIGVEVMSKIINFKDRNTCVIFGDGAGAVVLVPSKNNDGILSTHLYSDGNYSELIYMPGGGSRNPISHEIINKNLHYVHMNGRETFKIAVKMLTKACLDAIKYNKLTPEDIDVFIPHQANLRIIDAVASRLGFPKEKIVITIDKHGNTSAASIPLALDSAVREGRIHDGDYVLMVTFGG</sequence>
<dbReference type="SUPFAM" id="SSF53901">
    <property type="entry name" value="Thiolase-like"/>
    <property type="match status" value="1"/>
</dbReference>
<evidence type="ECO:0000256" key="10">
    <source>
        <dbReference type="ARBA" id="ARBA00023315"/>
    </source>
</evidence>
<accession>A0A1F7RDV7</accession>
<feature type="non-terminal residue" evidence="14">
    <location>
        <position position="319"/>
    </location>
</feature>
<dbReference type="CDD" id="cd00830">
    <property type="entry name" value="KAS_III"/>
    <property type="match status" value="1"/>
</dbReference>
<keyword evidence="8" id="KW-0443">Lipid metabolism</keyword>
<evidence type="ECO:0000313" key="14">
    <source>
        <dbReference type="EMBL" id="OGL39114.1"/>
    </source>
</evidence>
<comment type="caution">
    <text evidence="14">The sequence shown here is derived from an EMBL/GenBank/DDBJ whole genome shotgun (WGS) entry which is preliminary data.</text>
</comment>
<dbReference type="Proteomes" id="UP000178526">
    <property type="component" value="Unassembled WGS sequence"/>
</dbReference>
<evidence type="ECO:0000256" key="7">
    <source>
        <dbReference type="ARBA" id="ARBA00022832"/>
    </source>
</evidence>
<feature type="domain" description="Beta-ketoacyl-[acyl-carrier-protein] synthase III N-terminal" evidence="13">
    <location>
        <begin position="111"/>
        <end position="189"/>
    </location>
</feature>
<keyword evidence="7" id="KW-0276">Fatty acid metabolism</keyword>
<dbReference type="NCBIfam" id="NF006829">
    <property type="entry name" value="PRK09352.1"/>
    <property type="match status" value="1"/>
</dbReference>
<evidence type="ECO:0000259" key="12">
    <source>
        <dbReference type="Pfam" id="PF08541"/>
    </source>
</evidence>
<keyword evidence="5" id="KW-0444">Lipid biosynthesis</keyword>
<dbReference type="FunFam" id="3.40.47.10:FF:000004">
    <property type="entry name" value="3-oxoacyl-[acyl-carrier-protein] synthase 3"/>
    <property type="match status" value="1"/>
</dbReference>
<dbReference type="EC" id="2.3.1.180" evidence="3"/>
<evidence type="ECO:0000256" key="4">
    <source>
        <dbReference type="ARBA" id="ARBA00022490"/>
    </source>
</evidence>
<dbReference type="PANTHER" id="PTHR34069:SF2">
    <property type="entry name" value="BETA-KETOACYL-[ACYL-CARRIER-PROTEIN] SYNTHASE III"/>
    <property type="match status" value="1"/>
</dbReference>
<feature type="domain" description="Beta-ketoacyl-[acyl-carrier-protein] synthase III C-terminal" evidence="12">
    <location>
        <begin position="244"/>
        <end position="319"/>
    </location>
</feature>
<keyword evidence="6" id="KW-0808">Transferase</keyword>
<dbReference type="InterPro" id="IPR016039">
    <property type="entry name" value="Thiolase-like"/>
</dbReference>
<dbReference type="InterPro" id="IPR004655">
    <property type="entry name" value="FabH"/>
</dbReference>
<dbReference type="NCBIfam" id="TIGR00747">
    <property type="entry name" value="fabH"/>
    <property type="match status" value="1"/>
</dbReference>
<evidence type="ECO:0000256" key="3">
    <source>
        <dbReference type="ARBA" id="ARBA00012333"/>
    </source>
</evidence>
<comment type="similarity">
    <text evidence="2">Belongs to the thiolase-like superfamily. FabH family.</text>
</comment>
<name>A0A1F7RDV7_9BACT</name>
<dbReference type="InterPro" id="IPR013751">
    <property type="entry name" value="ACP_syn_III_N"/>
</dbReference>
<evidence type="ECO:0000256" key="6">
    <source>
        <dbReference type="ARBA" id="ARBA00022679"/>
    </source>
</evidence>
<keyword evidence="4" id="KW-0963">Cytoplasm</keyword>
<evidence type="ECO:0000256" key="11">
    <source>
        <dbReference type="ARBA" id="ARBA00051096"/>
    </source>
</evidence>
<evidence type="ECO:0000256" key="5">
    <source>
        <dbReference type="ARBA" id="ARBA00022516"/>
    </source>
</evidence>
<comment type="catalytic activity">
    <reaction evidence="11">
        <text>malonyl-[ACP] + acetyl-CoA + H(+) = 3-oxobutanoyl-[ACP] + CO2 + CoA</text>
        <dbReference type="Rhea" id="RHEA:12080"/>
        <dbReference type="Rhea" id="RHEA-COMP:9623"/>
        <dbReference type="Rhea" id="RHEA-COMP:9625"/>
        <dbReference type="ChEBI" id="CHEBI:15378"/>
        <dbReference type="ChEBI" id="CHEBI:16526"/>
        <dbReference type="ChEBI" id="CHEBI:57287"/>
        <dbReference type="ChEBI" id="CHEBI:57288"/>
        <dbReference type="ChEBI" id="CHEBI:78449"/>
        <dbReference type="ChEBI" id="CHEBI:78450"/>
        <dbReference type="EC" id="2.3.1.180"/>
    </reaction>
    <physiologicalReaction direction="left-to-right" evidence="11">
        <dbReference type="Rhea" id="RHEA:12081"/>
    </physiologicalReaction>
</comment>
<comment type="pathway">
    <text evidence="1">Lipid metabolism; fatty acid biosynthesis.</text>
</comment>
<evidence type="ECO:0000259" key="13">
    <source>
        <dbReference type="Pfam" id="PF08545"/>
    </source>
</evidence>
<organism evidence="14 15">
    <name type="scientific">Candidatus Schekmanbacteria bacterium GWA2_38_11</name>
    <dbReference type="NCBI Taxonomy" id="1817876"/>
    <lineage>
        <taxon>Bacteria</taxon>
        <taxon>Candidatus Schekmaniibacteriota</taxon>
    </lineage>
</organism>
<keyword evidence="10" id="KW-0012">Acyltransferase</keyword>